<keyword evidence="3" id="KW-1185">Reference proteome</keyword>
<gene>
    <name evidence="2" type="ORF">PIB30_097793</name>
</gene>
<name>A0ABU6WZ07_9FABA</name>
<sequence>LVRQPTKHRFYRAWVTVKPVGSAKSCRPKANPATKMLLWPTVQRKEPVRIYSLSPLSSLVMRPIAPFSPRPVASPGSSASSGSVGSVDRDRS</sequence>
<proteinExistence type="predicted"/>
<feature type="compositionally biased region" description="Low complexity" evidence="1">
    <location>
        <begin position="70"/>
        <end position="86"/>
    </location>
</feature>
<organism evidence="2 3">
    <name type="scientific">Stylosanthes scabra</name>
    <dbReference type="NCBI Taxonomy" id="79078"/>
    <lineage>
        <taxon>Eukaryota</taxon>
        <taxon>Viridiplantae</taxon>
        <taxon>Streptophyta</taxon>
        <taxon>Embryophyta</taxon>
        <taxon>Tracheophyta</taxon>
        <taxon>Spermatophyta</taxon>
        <taxon>Magnoliopsida</taxon>
        <taxon>eudicotyledons</taxon>
        <taxon>Gunneridae</taxon>
        <taxon>Pentapetalae</taxon>
        <taxon>rosids</taxon>
        <taxon>fabids</taxon>
        <taxon>Fabales</taxon>
        <taxon>Fabaceae</taxon>
        <taxon>Papilionoideae</taxon>
        <taxon>50 kb inversion clade</taxon>
        <taxon>dalbergioids sensu lato</taxon>
        <taxon>Dalbergieae</taxon>
        <taxon>Pterocarpus clade</taxon>
        <taxon>Stylosanthes</taxon>
    </lineage>
</organism>
<dbReference type="Proteomes" id="UP001341840">
    <property type="component" value="Unassembled WGS sequence"/>
</dbReference>
<evidence type="ECO:0000313" key="2">
    <source>
        <dbReference type="EMBL" id="MED6189620.1"/>
    </source>
</evidence>
<feature type="non-terminal residue" evidence="2">
    <location>
        <position position="1"/>
    </location>
</feature>
<accession>A0ABU6WZ07</accession>
<evidence type="ECO:0000313" key="3">
    <source>
        <dbReference type="Proteomes" id="UP001341840"/>
    </source>
</evidence>
<evidence type="ECO:0000256" key="1">
    <source>
        <dbReference type="SAM" id="MobiDB-lite"/>
    </source>
</evidence>
<protein>
    <submittedName>
        <fullName evidence="2">Uncharacterized protein</fullName>
    </submittedName>
</protein>
<comment type="caution">
    <text evidence="2">The sequence shown here is derived from an EMBL/GenBank/DDBJ whole genome shotgun (WGS) entry which is preliminary data.</text>
</comment>
<reference evidence="2 3" key="1">
    <citation type="journal article" date="2023" name="Plants (Basel)">
        <title>Bridging the Gap: Combining Genomics and Transcriptomics Approaches to Understand Stylosanthes scabra, an Orphan Legume from the Brazilian Caatinga.</title>
        <authorList>
            <person name="Ferreira-Neto J.R.C."/>
            <person name="da Silva M.D."/>
            <person name="Binneck E."/>
            <person name="de Melo N.F."/>
            <person name="da Silva R.H."/>
            <person name="de Melo A.L.T.M."/>
            <person name="Pandolfi V."/>
            <person name="Bustamante F.O."/>
            <person name="Brasileiro-Vidal A.C."/>
            <person name="Benko-Iseppon A.M."/>
        </authorList>
    </citation>
    <scope>NUCLEOTIDE SEQUENCE [LARGE SCALE GENOMIC DNA]</scope>
    <source>
        <tissue evidence="2">Leaves</tissue>
    </source>
</reference>
<feature type="region of interest" description="Disordered" evidence="1">
    <location>
        <begin position="68"/>
        <end position="92"/>
    </location>
</feature>
<dbReference type="EMBL" id="JASCZI010183677">
    <property type="protein sequence ID" value="MED6189620.1"/>
    <property type="molecule type" value="Genomic_DNA"/>
</dbReference>